<sequence length="108" mass="12294">MGSTSKAKERLTRTNERLLKQMYSTPHLAELHNIILAEITMDSTVSSYERRDMWQSDVLQRQVVKYWFLDSAGTTGGEYAISSVNFDSDTTNRGPSTEDSETRIPVED</sequence>
<keyword evidence="3" id="KW-1185">Reference proteome</keyword>
<protein>
    <submittedName>
        <fullName evidence="2">Uncharacterized protein</fullName>
    </submittedName>
</protein>
<dbReference type="Proteomes" id="UP000019373">
    <property type="component" value="Unassembled WGS sequence"/>
</dbReference>
<dbReference type="EMBL" id="KE720820">
    <property type="protein sequence ID" value="ERF75074.1"/>
    <property type="molecule type" value="Genomic_DNA"/>
</dbReference>
<evidence type="ECO:0000256" key="1">
    <source>
        <dbReference type="SAM" id="MobiDB-lite"/>
    </source>
</evidence>
<evidence type="ECO:0000313" key="2">
    <source>
        <dbReference type="EMBL" id="ERF75074.1"/>
    </source>
</evidence>
<organism evidence="2 3">
    <name type="scientific">Endocarpon pusillum (strain Z07020 / HMAS-L-300199)</name>
    <name type="common">Lichen-forming fungus</name>
    <dbReference type="NCBI Taxonomy" id="1263415"/>
    <lineage>
        <taxon>Eukaryota</taxon>
        <taxon>Fungi</taxon>
        <taxon>Dikarya</taxon>
        <taxon>Ascomycota</taxon>
        <taxon>Pezizomycotina</taxon>
        <taxon>Eurotiomycetes</taxon>
        <taxon>Chaetothyriomycetidae</taxon>
        <taxon>Verrucariales</taxon>
        <taxon>Verrucariaceae</taxon>
        <taxon>Endocarpon</taxon>
    </lineage>
</organism>
<dbReference type="GeneID" id="19239809"/>
<dbReference type="HOGENOM" id="CLU_2196943_0_0_1"/>
<proteinExistence type="predicted"/>
<dbReference type="RefSeq" id="XP_007787603.1">
    <property type="nucleotide sequence ID" value="XM_007789413.1"/>
</dbReference>
<gene>
    <name evidence="2" type="ORF">EPUS_04856</name>
</gene>
<feature type="compositionally biased region" description="Polar residues" evidence="1">
    <location>
        <begin position="85"/>
        <end position="97"/>
    </location>
</feature>
<name>U1HZS6_ENDPU</name>
<accession>U1HZS6</accession>
<reference evidence="3" key="1">
    <citation type="journal article" date="2014" name="BMC Genomics">
        <title>Genome characteristics reveal the impact of lichenization on lichen-forming fungus Endocarpon pusillum Hedwig (Verrucariales, Ascomycota).</title>
        <authorList>
            <person name="Wang Y.-Y."/>
            <person name="Liu B."/>
            <person name="Zhang X.-Y."/>
            <person name="Zhou Q.-M."/>
            <person name="Zhang T."/>
            <person name="Li H."/>
            <person name="Yu Y.-F."/>
            <person name="Zhang X.-L."/>
            <person name="Hao X.-Y."/>
            <person name="Wang M."/>
            <person name="Wang L."/>
            <person name="Wei J.-C."/>
        </authorList>
    </citation>
    <scope>NUCLEOTIDE SEQUENCE [LARGE SCALE GENOMIC DNA]</scope>
    <source>
        <strain evidence="3">Z07020 / HMAS-L-300199</strain>
    </source>
</reference>
<evidence type="ECO:0000313" key="3">
    <source>
        <dbReference type="Proteomes" id="UP000019373"/>
    </source>
</evidence>
<dbReference type="AlphaFoldDB" id="U1HZS6"/>
<feature type="region of interest" description="Disordered" evidence="1">
    <location>
        <begin position="85"/>
        <end position="108"/>
    </location>
</feature>